<evidence type="ECO:0000256" key="5">
    <source>
        <dbReference type="ARBA" id="ARBA00022801"/>
    </source>
</evidence>
<keyword evidence="11" id="KW-1185">Reference proteome</keyword>
<evidence type="ECO:0000256" key="1">
    <source>
        <dbReference type="ARBA" id="ARBA00000448"/>
    </source>
</evidence>
<evidence type="ECO:0000256" key="2">
    <source>
        <dbReference type="ARBA" id="ARBA00005336"/>
    </source>
</evidence>
<protein>
    <recommendedName>
        <fullName evidence="3">beta-glucosidase</fullName>
        <ecNumber evidence="3">3.2.1.21</ecNumber>
    </recommendedName>
</protein>
<dbReference type="PANTHER" id="PTHR30620">
    <property type="entry name" value="PERIPLASMIC BETA-GLUCOSIDASE-RELATED"/>
    <property type="match status" value="1"/>
</dbReference>
<reference evidence="10" key="1">
    <citation type="submission" date="2022-07" db="EMBL/GenBank/DDBJ databases">
        <title>Phylogenomic reconstructions and comparative analyses of Kickxellomycotina fungi.</title>
        <authorList>
            <person name="Reynolds N.K."/>
            <person name="Stajich J.E."/>
            <person name="Barry K."/>
            <person name="Grigoriev I.V."/>
            <person name="Crous P."/>
            <person name="Smith M.E."/>
        </authorList>
    </citation>
    <scope>NUCLEOTIDE SEQUENCE</scope>
    <source>
        <strain evidence="10">NBRC 105414</strain>
    </source>
</reference>
<evidence type="ECO:0000256" key="8">
    <source>
        <dbReference type="SAM" id="SignalP"/>
    </source>
</evidence>
<comment type="similarity">
    <text evidence="2">Belongs to the glycosyl hydrolase 3 family.</text>
</comment>
<keyword evidence="6" id="KW-0326">Glycosidase</keyword>
<dbReference type="EMBL" id="JANBUL010000324">
    <property type="protein sequence ID" value="KAJ2776940.1"/>
    <property type="molecule type" value="Genomic_DNA"/>
</dbReference>
<feature type="region of interest" description="Disordered" evidence="7">
    <location>
        <begin position="260"/>
        <end position="287"/>
    </location>
</feature>
<evidence type="ECO:0000313" key="10">
    <source>
        <dbReference type="EMBL" id="KAJ2776940.1"/>
    </source>
</evidence>
<dbReference type="GO" id="GO:0009251">
    <property type="term" value="P:glucan catabolic process"/>
    <property type="evidence" value="ECO:0007669"/>
    <property type="project" value="TreeGrafter"/>
</dbReference>
<comment type="caution">
    <text evidence="10">The sequence shown here is derived from an EMBL/GenBank/DDBJ whole genome shotgun (WGS) entry which is preliminary data.</text>
</comment>
<evidence type="ECO:0000256" key="3">
    <source>
        <dbReference type="ARBA" id="ARBA00012744"/>
    </source>
</evidence>
<feature type="signal peptide" evidence="8">
    <location>
        <begin position="1"/>
        <end position="20"/>
    </location>
</feature>
<dbReference type="GO" id="GO:0008422">
    <property type="term" value="F:beta-glucosidase activity"/>
    <property type="evidence" value="ECO:0007669"/>
    <property type="project" value="UniProtKB-EC"/>
</dbReference>
<comment type="catalytic activity">
    <reaction evidence="1">
        <text>Hydrolysis of terminal, non-reducing beta-D-glucosyl residues with release of beta-D-glucose.</text>
        <dbReference type="EC" id="3.2.1.21"/>
    </reaction>
</comment>
<gene>
    <name evidence="10" type="ORF">H4R18_005417</name>
</gene>
<evidence type="ECO:0000256" key="6">
    <source>
        <dbReference type="ARBA" id="ARBA00023295"/>
    </source>
</evidence>
<accession>A0A9W8LEU8</accession>
<keyword evidence="5" id="KW-0378">Hydrolase</keyword>
<dbReference type="InterPro" id="IPR017853">
    <property type="entry name" value="GH"/>
</dbReference>
<evidence type="ECO:0000256" key="4">
    <source>
        <dbReference type="ARBA" id="ARBA00022729"/>
    </source>
</evidence>
<feature type="domain" description="Glycoside hydrolase family 3 N-terminal" evidence="9">
    <location>
        <begin position="304"/>
        <end position="452"/>
    </location>
</feature>
<dbReference type="SUPFAM" id="SSF51445">
    <property type="entry name" value="(Trans)glycosidases"/>
    <property type="match status" value="1"/>
</dbReference>
<sequence>MVSILLLPLAVLGACGAGAAGSHKHSQNLAHYHNHRHHWKHPEPHHTATVTNVAVIHKTHIHPPPITHTAEYVHPHVPHYEPYVPAHPQPYAPTYSQAYEQPYATPHAAPHAQPYVQPYAQPYVQPYAQPYVQTHTKAYVRPYTQTHAQAHVQPYRAPHHHKHAYTYAPEPYIQTTTRDAYPYAAPTPNATVNGQSAYNPQSYASAEVVVSFATAHWPGYADAAPAGHSAITVTYSAQPEPIPTYKSRAQGVVPTTVPPEKIAEDGPAPVGPVSWHPPGEGPATPPGPGPIDADISALVSRLSLREKIGQMAVLPVNVLLDAAGGLSAAAVEYWVGTWSVGAFFSAPGNGINGTRPWYSAQALSDYTDAVQRVALERGANKIPVIWGLDSVRGANFVRGAAMFPSGVGTAATFDPRFAYAAARVAAKDTRAAGYHWSFAPVLDVSVNKLWSRVY</sequence>
<dbReference type="EC" id="3.2.1.21" evidence="3"/>
<evidence type="ECO:0000259" key="9">
    <source>
        <dbReference type="Pfam" id="PF00933"/>
    </source>
</evidence>
<dbReference type="PANTHER" id="PTHR30620:SF16">
    <property type="entry name" value="LYSOSOMAL BETA GLUCOSIDASE"/>
    <property type="match status" value="1"/>
</dbReference>
<dbReference type="AlphaFoldDB" id="A0A9W8LEU8"/>
<dbReference type="InterPro" id="IPR051915">
    <property type="entry name" value="Cellulose_Degrad_GH3"/>
</dbReference>
<organism evidence="10 11">
    <name type="scientific">Coemansia javaensis</name>
    <dbReference type="NCBI Taxonomy" id="2761396"/>
    <lineage>
        <taxon>Eukaryota</taxon>
        <taxon>Fungi</taxon>
        <taxon>Fungi incertae sedis</taxon>
        <taxon>Zoopagomycota</taxon>
        <taxon>Kickxellomycotina</taxon>
        <taxon>Kickxellomycetes</taxon>
        <taxon>Kickxellales</taxon>
        <taxon>Kickxellaceae</taxon>
        <taxon>Coemansia</taxon>
    </lineage>
</organism>
<dbReference type="InterPro" id="IPR001764">
    <property type="entry name" value="Glyco_hydro_3_N"/>
</dbReference>
<evidence type="ECO:0000256" key="7">
    <source>
        <dbReference type="SAM" id="MobiDB-lite"/>
    </source>
</evidence>
<dbReference type="InterPro" id="IPR036962">
    <property type="entry name" value="Glyco_hydro_3_N_sf"/>
</dbReference>
<dbReference type="Pfam" id="PF00933">
    <property type="entry name" value="Glyco_hydro_3"/>
    <property type="match status" value="1"/>
</dbReference>
<dbReference type="Gene3D" id="3.20.20.300">
    <property type="entry name" value="Glycoside hydrolase, family 3, N-terminal domain"/>
    <property type="match status" value="1"/>
</dbReference>
<name>A0A9W8LEU8_9FUNG</name>
<keyword evidence="4 8" id="KW-0732">Signal</keyword>
<feature type="chain" id="PRO_5040797232" description="beta-glucosidase" evidence="8">
    <location>
        <begin position="21"/>
        <end position="454"/>
    </location>
</feature>
<dbReference type="OrthoDB" id="416222at2759"/>
<dbReference type="Proteomes" id="UP001140217">
    <property type="component" value="Unassembled WGS sequence"/>
</dbReference>
<proteinExistence type="inferred from homology"/>
<evidence type="ECO:0000313" key="11">
    <source>
        <dbReference type="Proteomes" id="UP001140217"/>
    </source>
</evidence>